<dbReference type="Gene3D" id="3.30.470.20">
    <property type="entry name" value="ATP-grasp fold, B domain"/>
    <property type="match status" value="1"/>
</dbReference>
<evidence type="ECO:0000256" key="11">
    <source>
        <dbReference type="ARBA" id="ARBA00022840"/>
    </source>
</evidence>
<dbReference type="InterPro" id="IPR000121">
    <property type="entry name" value="PEP_util_C"/>
</dbReference>
<evidence type="ECO:0000256" key="14">
    <source>
        <dbReference type="ARBA" id="ARBA00047700"/>
    </source>
</evidence>
<dbReference type="InterPro" id="IPR018274">
    <property type="entry name" value="PEP_util_AS"/>
</dbReference>
<feature type="domain" description="PEP-utilising enzyme C-terminal" evidence="18">
    <location>
        <begin position="478"/>
        <end position="780"/>
    </location>
</feature>
<dbReference type="FunFam" id="3.50.30.10:FF:000002">
    <property type="entry name" value="Phosphoenolpyruvate synthase"/>
    <property type="match status" value="1"/>
</dbReference>
<dbReference type="Pfam" id="PF02896">
    <property type="entry name" value="PEP-utilizers_C"/>
    <property type="match status" value="1"/>
</dbReference>
<keyword evidence="9 15" id="KW-0547">Nucleotide-binding</keyword>
<dbReference type="SUPFAM" id="SSF52009">
    <property type="entry name" value="Phosphohistidine domain"/>
    <property type="match status" value="1"/>
</dbReference>
<dbReference type="AlphaFoldDB" id="N6Z5B3"/>
<dbReference type="Pfam" id="PF01326">
    <property type="entry name" value="PPDK_N"/>
    <property type="match status" value="1"/>
</dbReference>
<evidence type="ECO:0000256" key="9">
    <source>
        <dbReference type="ARBA" id="ARBA00022741"/>
    </source>
</evidence>
<evidence type="ECO:0000256" key="8">
    <source>
        <dbReference type="ARBA" id="ARBA00022723"/>
    </source>
</evidence>
<evidence type="ECO:0000256" key="10">
    <source>
        <dbReference type="ARBA" id="ARBA00022777"/>
    </source>
</evidence>
<dbReference type="PROSITE" id="PS00370">
    <property type="entry name" value="PEP_ENZYMES_PHOS_SITE"/>
    <property type="match status" value="1"/>
</dbReference>
<dbReference type="NCBIfam" id="TIGR01418">
    <property type="entry name" value="PEP_synth"/>
    <property type="match status" value="1"/>
</dbReference>
<dbReference type="InterPro" id="IPR006319">
    <property type="entry name" value="PEP_synth"/>
</dbReference>
<keyword evidence="20" id="KW-1185">Reference proteome</keyword>
<dbReference type="GO" id="GO:0006094">
    <property type="term" value="P:gluconeogenesis"/>
    <property type="evidence" value="ECO:0007669"/>
    <property type="project" value="UniProtKB-UniPathway"/>
</dbReference>
<dbReference type="PANTHER" id="PTHR43030">
    <property type="entry name" value="PHOSPHOENOLPYRUVATE SYNTHASE"/>
    <property type="match status" value="1"/>
</dbReference>
<dbReference type="GO" id="GO:0005524">
    <property type="term" value="F:ATP binding"/>
    <property type="evidence" value="ECO:0007669"/>
    <property type="project" value="UniProtKB-KW"/>
</dbReference>
<dbReference type="InterPro" id="IPR013815">
    <property type="entry name" value="ATP_grasp_subdomain_1"/>
</dbReference>
<evidence type="ECO:0000313" key="20">
    <source>
        <dbReference type="Proteomes" id="UP000013232"/>
    </source>
</evidence>
<keyword evidence="11 15" id="KW-0067">ATP-binding</keyword>
<dbReference type="FunFam" id="3.20.20.60:FF:000010">
    <property type="entry name" value="Phosphoenolpyruvate synthase"/>
    <property type="match status" value="1"/>
</dbReference>
<evidence type="ECO:0000259" key="17">
    <source>
        <dbReference type="Pfam" id="PF01326"/>
    </source>
</evidence>
<dbReference type="PIRSF" id="PIRSF000854">
    <property type="entry name" value="PEP_synthase"/>
    <property type="match status" value="1"/>
</dbReference>
<comment type="catalytic activity">
    <reaction evidence="14 15">
        <text>pyruvate + ATP + H2O = phosphoenolpyruvate + AMP + phosphate + 2 H(+)</text>
        <dbReference type="Rhea" id="RHEA:11364"/>
        <dbReference type="ChEBI" id="CHEBI:15361"/>
        <dbReference type="ChEBI" id="CHEBI:15377"/>
        <dbReference type="ChEBI" id="CHEBI:15378"/>
        <dbReference type="ChEBI" id="CHEBI:30616"/>
        <dbReference type="ChEBI" id="CHEBI:43474"/>
        <dbReference type="ChEBI" id="CHEBI:58702"/>
        <dbReference type="ChEBI" id="CHEBI:456215"/>
        <dbReference type="EC" id="2.7.9.2"/>
    </reaction>
</comment>
<protein>
    <recommendedName>
        <fullName evidence="6 15">Phosphoenolpyruvate synthase</fullName>
        <shortName evidence="15">PEP synthase</shortName>
        <ecNumber evidence="5 15">2.7.9.2</ecNumber>
    </recommendedName>
    <alternativeName>
        <fullName evidence="13 15">Pyruvate, water dikinase</fullName>
    </alternativeName>
</protein>
<evidence type="ECO:0000256" key="12">
    <source>
        <dbReference type="ARBA" id="ARBA00022842"/>
    </source>
</evidence>
<dbReference type="eggNOG" id="COG1080">
    <property type="taxonomic scope" value="Bacteria"/>
</dbReference>
<sequence>MTRYVIPFNELRMTDVEKVGGKNASLGEMISQLPSSVRVPGGFATTAEAYREFLAHDGLADRINAALDALDVDDVDALAKTGAQIRQWIIDIPFPAQLAAEIKTAYDKITAEGEGSFAVRSSATAEDLPDASFAGQQETFLNIHGYENILHAMKEVFASLYNDRAIAYRVHKDFAHADVALSAGVQRMVRSDSGASGVMFSIDTESGFDQVVFITASYGLGETVVQGAVNPDEFYVHKPTLALDKPAIIRRNLGSKLIKMVFTDKAVAGKSVRTVDVPEADRNRFSLTNEDVLELARYAVIIEKHYGRPMDIEWGKDGIDGKLYILQARPETVKSQDSGLVMEKYRLKQYGKALTHGRAIGQKIGAGVVRVVGDASEMNRVQAGDVLVTDMTDPNWEPVMKRASAIVTNRGGRTCHAAIIARELGIPAIVGCGNATDVLNEGESVTVSCAEGDTGYVYRGKLDFEIITTDMGNLPEIPVKIMMNVGNPELAFEFAQIPNGGVGLARLEFVINNMIGIHPKAILDIGQVPANLRDEINRRSRGYATPKQFFIEKLVEGVATIAAAFYPKPVIVRMSDFKSNEYRKLLGGEIYEPEEENPMLGFRGASRYIAHSFRDCFEMEVAAMKKVRNELGLTNVQIMIPFVRNLEEAAGVVDLLAEHGLKRGVNDLKLIMMCEIPSNAILAEQFLEYFDGFSIGSNDLTQLTLGLDRDSGLVAHAFDERDPAVKQLLSMAIRAANKLDKYVGICGQGPSDHADFAEWLMDEGIQTISLNPDTVVDTWLKLAAHRAA</sequence>
<dbReference type="eggNOG" id="COG0574">
    <property type="taxonomic scope" value="Bacteria"/>
</dbReference>
<evidence type="ECO:0000313" key="19">
    <source>
        <dbReference type="EMBL" id="ENO89613.1"/>
    </source>
</evidence>
<proteinExistence type="inferred from homology"/>
<evidence type="ECO:0000259" key="18">
    <source>
        <dbReference type="Pfam" id="PF02896"/>
    </source>
</evidence>
<dbReference type="NCBIfam" id="NF005057">
    <property type="entry name" value="PRK06464.1"/>
    <property type="match status" value="1"/>
</dbReference>
<feature type="domain" description="PEP-utilising enzyme mobile" evidence="16">
    <location>
        <begin position="382"/>
        <end position="452"/>
    </location>
</feature>
<evidence type="ECO:0000256" key="4">
    <source>
        <dbReference type="ARBA" id="ARBA00007837"/>
    </source>
</evidence>
<dbReference type="RefSeq" id="WP_004335072.1">
    <property type="nucleotide sequence ID" value="NZ_AMXE01000012.1"/>
</dbReference>
<dbReference type="InterPro" id="IPR002192">
    <property type="entry name" value="PPDK_AMP/ATP-bd"/>
</dbReference>
<dbReference type="PANTHER" id="PTHR43030:SF1">
    <property type="entry name" value="PHOSPHOENOLPYRUVATE SYNTHASE"/>
    <property type="match status" value="1"/>
</dbReference>
<keyword evidence="7 15" id="KW-0808">Transferase</keyword>
<evidence type="ECO:0000256" key="15">
    <source>
        <dbReference type="PIRNR" id="PIRNR000854"/>
    </source>
</evidence>
<comment type="similarity">
    <text evidence="4 15">Belongs to the PEP-utilizing enzyme family.</text>
</comment>
<dbReference type="GO" id="GO:0046872">
    <property type="term" value="F:metal ion binding"/>
    <property type="evidence" value="ECO:0007669"/>
    <property type="project" value="UniProtKB-KW"/>
</dbReference>
<dbReference type="FunFam" id="3.30.470.20:FF:000017">
    <property type="entry name" value="Phosphoenolpyruvate synthase"/>
    <property type="match status" value="1"/>
</dbReference>
<dbReference type="EC" id="2.7.9.2" evidence="5 15"/>
<dbReference type="Pfam" id="PF00391">
    <property type="entry name" value="PEP-utilizers"/>
    <property type="match status" value="1"/>
</dbReference>
<organism evidence="19 20">
    <name type="scientific">Thauera linaloolentis (strain DSM 12138 / JCM 21573 / CCUG 41526 / CIP 105981 / IAM 15112 / NBRC 102519 / 47Lol)</name>
    <dbReference type="NCBI Taxonomy" id="1123367"/>
    <lineage>
        <taxon>Bacteria</taxon>
        <taxon>Pseudomonadati</taxon>
        <taxon>Pseudomonadota</taxon>
        <taxon>Betaproteobacteria</taxon>
        <taxon>Rhodocyclales</taxon>
        <taxon>Zoogloeaceae</taxon>
        <taxon>Thauera</taxon>
    </lineage>
</organism>
<dbReference type="InterPro" id="IPR040442">
    <property type="entry name" value="Pyrv_kinase-like_dom_sf"/>
</dbReference>
<evidence type="ECO:0000256" key="13">
    <source>
        <dbReference type="ARBA" id="ARBA00033470"/>
    </source>
</evidence>
<dbReference type="SUPFAM" id="SSF56059">
    <property type="entry name" value="Glutathione synthetase ATP-binding domain-like"/>
    <property type="match status" value="1"/>
</dbReference>
<dbReference type="STRING" id="1123367.GCA_000621305_01467"/>
<dbReference type="UniPathway" id="UPA00138"/>
<comment type="function">
    <text evidence="2 15">Catalyzes the phosphorylation of pyruvate to phosphoenolpyruvate.</text>
</comment>
<dbReference type="InterPro" id="IPR015813">
    <property type="entry name" value="Pyrv/PenolPyrv_kinase-like_dom"/>
</dbReference>
<keyword evidence="19" id="KW-0670">Pyruvate</keyword>
<evidence type="ECO:0000259" key="16">
    <source>
        <dbReference type="Pfam" id="PF00391"/>
    </source>
</evidence>
<dbReference type="EMBL" id="AMXE01000012">
    <property type="protein sequence ID" value="ENO89613.1"/>
    <property type="molecule type" value="Genomic_DNA"/>
</dbReference>
<gene>
    <name evidence="19" type="ORF">C666_05490</name>
</gene>
<comment type="pathway">
    <text evidence="3 15">Carbohydrate biosynthesis; gluconeogenesis.</text>
</comment>
<keyword evidence="8 15" id="KW-0479">Metal-binding</keyword>
<dbReference type="Proteomes" id="UP000013232">
    <property type="component" value="Unassembled WGS sequence"/>
</dbReference>
<evidence type="ECO:0000256" key="5">
    <source>
        <dbReference type="ARBA" id="ARBA00011996"/>
    </source>
</evidence>
<evidence type="ECO:0000256" key="1">
    <source>
        <dbReference type="ARBA" id="ARBA00001946"/>
    </source>
</evidence>
<reference evidence="19 20" key="1">
    <citation type="submission" date="2012-09" db="EMBL/GenBank/DDBJ databases">
        <title>Draft Genome Sequences of 6 Strains from Genus Thauera.</title>
        <authorList>
            <person name="Liu B."/>
            <person name="Shapleigh J.P."/>
            <person name="Frostegard A.H."/>
        </authorList>
    </citation>
    <scope>NUCLEOTIDE SEQUENCE [LARGE SCALE GENOMIC DNA]</scope>
    <source>
        <strain evidence="20">47Lol / DSM 12138</strain>
    </source>
</reference>
<dbReference type="InterPro" id="IPR023151">
    <property type="entry name" value="PEP_util_CS"/>
</dbReference>
<feature type="domain" description="Pyruvate phosphate dikinase AMP/ATP-binding" evidence="17">
    <location>
        <begin position="17"/>
        <end position="339"/>
    </location>
</feature>
<evidence type="ECO:0000256" key="6">
    <source>
        <dbReference type="ARBA" id="ARBA00021623"/>
    </source>
</evidence>
<dbReference type="InterPro" id="IPR036637">
    <property type="entry name" value="Phosphohistidine_dom_sf"/>
</dbReference>
<comment type="caution">
    <text evidence="19">The sequence shown here is derived from an EMBL/GenBank/DDBJ whole genome shotgun (WGS) entry which is preliminary data.</text>
</comment>
<evidence type="ECO:0000256" key="7">
    <source>
        <dbReference type="ARBA" id="ARBA00022679"/>
    </source>
</evidence>
<accession>N6Z5B3</accession>
<comment type="cofactor">
    <cofactor evidence="1 15">
        <name>Mg(2+)</name>
        <dbReference type="ChEBI" id="CHEBI:18420"/>
    </cofactor>
</comment>
<evidence type="ECO:0000256" key="3">
    <source>
        <dbReference type="ARBA" id="ARBA00004742"/>
    </source>
</evidence>
<dbReference type="Gene3D" id="3.30.1490.20">
    <property type="entry name" value="ATP-grasp fold, A domain"/>
    <property type="match status" value="1"/>
</dbReference>
<dbReference type="GO" id="GO:0008986">
    <property type="term" value="F:pyruvate, water dikinase activity"/>
    <property type="evidence" value="ECO:0007669"/>
    <property type="project" value="UniProtKB-EC"/>
</dbReference>
<dbReference type="Gene3D" id="3.50.30.10">
    <property type="entry name" value="Phosphohistidine domain"/>
    <property type="match status" value="1"/>
</dbReference>
<evidence type="ECO:0000256" key="2">
    <source>
        <dbReference type="ARBA" id="ARBA00002988"/>
    </source>
</evidence>
<keyword evidence="12 15" id="KW-0460">Magnesium</keyword>
<dbReference type="SUPFAM" id="SSF51621">
    <property type="entry name" value="Phosphoenolpyruvate/pyruvate domain"/>
    <property type="match status" value="1"/>
</dbReference>
<name>N6Z5B3_THAL4</name>
<dbReference type="OrthoDB" id="9765468at2"/>
<dbReference type="Gene3D" id="3.20.20.60">
    <property type="entry name" value="Phosphoenolpyruvate-binding domains"/>
    <property type="match status" value="1"/>
</dbReference>
<dbReference type="FunFam" id="3.30.1490.20:FF:000010">
    <property type="entry name" value="Phosphoenolpyruvate synthase"/>
    <property type="match status" value="1"/>
</dbReference>
<keyword evidence="10 15" id="KW-0418">Kinase</keyword>
<dbReference type="PROSITE" id="PS00742">
    <property type="entry name" value="PEP_ENZYMES_2"/>
    <property type="match status" value="1"/>
</dbReference>
<dbReference type="InterPro" id="IPR008279">
    <property type="entry name" value="PEP-util_enz_mobile_dom"/>
</dbReference>